<dbReference type="Pfam" id="PF00535">
    <property type="entry name" value="Glycos_transf_2"/>
    <property type="match status" value="1"/>
</dbReference>
<gene>
    <name evidence="2" type="ORF">J2S76_003958</name>
</gene>
<protein>
    <submittedName>
        <fullName evidence="2">Glycosyltransferase involved in cell wall biosynthesis</fullName>
    </submittedName>
</protein>
<name>A0ABU0DMS6_9HYPH</name>
<dbReference type="Proteomes" id="UP001238467">
    <property type="component" value="Unassembled WGS sequence"/>
</dbReference>
<reference evidence="2 3" key="1">
    <citation type="submission" date="2023-07" db="EMBL/GenBank/DDBJ databases">
        <title>Genomic Encyclopedia of Type Strains, Phase IV (KMG-IV): sequencing the most valuable type-strain genomes for metagenomic binning, comparative biology and taxonomic classification.</title>
        <authorList>
            <person name="Goeker M."/>
        </authorList>
    </citation>
    <scope>NUCLEOTIDE SEQUENCE [LARGE SCALE GENOMIC DNA]</scope>
    <source>
        <strain evidence="2 3">DSM 1277</strain>
    </source>
</reference>
<dbReference type="PANTHER" id="PTHR43685:SF2">
    <property type="entry name" value="GLYCOSYLTRANSFERASE 2-LIKE DOMAIN-CONTAINING PROTEIN"/>
    <property type="match status" value="1"/>
</dbReference>
<dbReference type="CDD" id="cd00761">
    <property type="entry name" value="Glyco_tranf_GTA_type"/>
    <property type="match status" value="1"/>
</dbReference>
<accession>A0ABU0DMS6</accession>
<dbReference type="InterPro" id="IPR050834">
    <property type="entry name" value="Glycosyltransf_2"/>
</dbReference>
<keyword evidence="3" id="KW-1185">Reference proteome</keyword>
<proteinExistence type="predicted"/>
<dbReference type="Gene3D" id="3.90.550.10">
    <property type="entry name" value="Spore Coat Polysaccharide Biosynthesis Protein SpsA, Chain A"/>
    <property type="match status" value="1"/>
</dbReference>
<dbReference type="InterPro" id="IPR029044">
    <property type="entry name" value="Nucleotide-diphossugar_trans"/>
</dbReference>
<evidence type="ECO:0000259" key="1">
    <source>
        <dbReference type="Pfam" id="PF00535"/>
    </source>
</evidence>
<dbReference type="InterPro" id="IPR001173">
    <property type="entry name" value="Glyco_trans_2-like"/>
</dbReference>
<evidence type="ECO:0000313" key="3">
    <source>
        <dbReference type="Proteomes" id="UP001238467"/>
    </source>
</evidence>
<feature type="domain" description="Glycosyltransferase 2-like" evidence="1">
    <location>
        <begin position="2"/>
        <end position="90"/>
    </location>
</feature>
<evidence type="ECO:0000313" key="2">
    <source>
        <dbReference type="EMBL" id="MDQ0349510.1"/>
    </source>
</evidence>
<dbReference type="SUPFAM" id="SSF53448">
    <property type="entry name" value="Nucleotide-diphospho-sugar transferases"/>
    <property type="match status" value="1"/>
</dbReference>
<dbReference type="EMBL" id="JAUSUH010000011">
    <property type="protein sequence ID" value="MDQ0349510.1"/>
    <property type="molecule type" value="Genomic_DNA"/>
</dbReference>
<dbReference type="PANTHER" id="PTHR43685">
    <property type="entry name" value="GLYCOSYLTRANSFERASE"/>
    <property type="match status" value="1"/>
</dbReference>
<comment type="caution">
    <text evidence="2">The sequence shown here is derived from an EMBL/GenBank/DDBJ whole genome shotgun (WGS) entry which is preliminary data.</text>
</comment>
<organism evidence="2 3">
    <name type="scientific">Ancylobacter vacuolatus</name>
    <dbReference type="NCBI Taxonomy" id="223389"/>
    <lineage>
        <taxon>Bacteria</taxon>
        <taxon>Pseudomonadati</taxon>
        <taxon>Pseudomonadota</taxon>
        <taxon>Alphaproteobacteria</taxon>
        <taxon>Hyphomicrobiales</taxon>
        <taxon>Xanthobacteraceae</taxon>
        <taxon>Ancylobacter</taxon>
    </lineage>
</organism>
<sequence length="276" mass="30385">MQSVLDQTWPAFEIILVNDSGAGRPEISALAQLGGNISIIDHSRNSGGSVARNTGIDAAQGTLIAFIDADDLWYPTKLETQLDVDADHHGSFFASNCMLVRKGGRRLCNARPPDLDRSLSTFLLREGGALQTSTLIVPAARAKEIGFRAGLKRHQDWDFVLRLQQAGVPLVYQHQALSDYILGDNPDRVSLQKKGYLATVEWFKLTKGQVSAADQQYYFFRHCMTLKSLRTPVSLTIAALHVIALSPVNGVKEAMGAVWRGLVRSRRRELADQTGL</sequence>